<dbReference type="InterPro" id="IPR050782">
    <property type="entry name" value="PP1_regulatory_subunit_3"/>
</dbReference>
<dbReference type="Gene3D" id="2.60.40.2440">
    <property type="entry name" value="Carbohydrate binding type-21 domain"/>
    <property type="match status" value="1"/>
</dbReference>
<sequence length="699" mass="80643">MGTLVGQRCNLENNYTGSLGELNNCGYSLNSCEKLTEQNWDSESNNLSFSYWMSKSNQTLDLDNKSLNSSFMNSLALEMQDLSKTDIFTETSNNHHATNLTSLTQLLGLSRLMNFIMYKSRKTDTNNELTENVHQCSFTDYVFAQSQLERKARRRRHYPTLQTFSHSDSLDTSLASITEHTFTDFDVHSNLNTFETYFTGRCRRRHCNSESGLFLPEANLSSISLQDNEITNIECNNDDKQCSSNNITTSSHSEETQNNLSTNLDLNTNNTENVNTGCESEEDYPSPVNRQNESLITTTIENDDQFSLSTENQITTFTDEPHNETLIMKITNPVETDNEHSSLNDNLTVSVNHTLKKPLTCSLTTNNSGKLPKSVSFADEVGKSLTEIFILCDDDIYDGFSEYDSYECFNFGSTKEKDTHSKRSKFQLFYGDEHIDSEYIQKTNILHDNDKMIKSSKQLDNSDNEWHYVWSLTFSQPASRYYEFRQKLEKNIVSLENISITQSTDQSISSYIKLSGTIKVKNVCYEKLIHLRLTKDNWHTFNDYQATYSSQLSPGTWSTPRRYDTFLFNITIHSNNQHFDINDKIEFAICFTAIHDNQHIEYWDNNDHKNYIIEQRKLRSLCINMNLDSILNSPSSNKLISSNNELLTIDKSLNINQDNSTTEYNITSYTLDCRPNFDGFTSFTHYRAWNHFSGETNYY</sequence>
<dbReference type="PROSITE" id="PS51159">
    <property type="entry name" value="CBM21"/>
    <property type="match status" value="1"/>
</dbReference>
<dbReference type="EMBL" id="SKCS01000394">
    <property type="protein sequence ID" value="TNN09531.1"/>
    <property type="molecule type" value="Genomic_DNA"/>
</dbReference>
<dbReference type="GO" id="GO:2001069">
    <property type="term" value="F:glycogen binding"/>
    <property type="evidence" value="ECO:0007669"/>
    <property type="project" value="TreeGrafter"/>
</dbReference>
<dbReference type="AlphaFoldDB" id="A0A4Z2CZ37"/>
<dbReference type="GO" id="GO:0000164">
    <property type="term" value="C:protein phosphatase type 1 complex"/>
    <property type="evidence" value="ECO:0007669"/>
    <property type="project" value="TreeGrafter"/>
</dbReference>
<dbReference type="PANTHER" id="PTHR12307:SF48">
    <property type="entry name" value="PROTEIN PHOSPHATASE 1 REGULATORY SUBUNIT"/>
    <property type="match status" value="1"/>
</dbReference>
<dbReference type="PANTHER" id="PTHR12307">
    <property type="entry name" value="PROTEIN PHOSPHATASE 1 REGULATORY SUBUNIT"/>
    <property type="match status" value="1"/>
</dbReference>
<dbReference type="InterPro" id="IPR038175">
    <property type="entry name" value="CBM21_dom_sf"/>
</dbReference>
<feature type="compositionally biased region" description="Low complexity" evidence="1">
    <location>
        <begin position="256"/>
        <end position="270"/>
    </location>
</feature>
<feature type="region of interest" description="Disordered" evidence="1">
    <location>
        <begin position="238"/>
        <end position="270"/>
    </location>
</feature>
<proteinExistence type="predicted"/>
<evidence type="ECO:0000259" key="2">
    <source>
        <dbReference type="PROSITE" id="PS51159"/>
    </source>
</evidence>
<feature type="domain" description="CBM21" evidence="2">
    <location>
        <begin position="485"/>
        <end position="614"/>
    </location>
</feature>
<dbReference type="GO" id="GO:0008157">
    <property type="term" value="F:protein phosphatase 1 binding"/>
    <property type="evidence" value="ECO:0007669"/>
    <property type="project" value="TreeGrafter"/>
</dbReference>
<accession>A0A4Z2CZ37</accession>
<dbReference type="Proteomes" id="UP000311919">
    <property type="component" value="Unassembled WGS sequence"/>
</dbReference>
<reference evidence="3 4" key="1">
    <citation type="submission" date="2019-03" db="EMBL/GenBank/DDBJ databases">
        <title>An improved genome assembly of the fluke Schistosoma japonicum.</title>
        <authorList>
            <person name="Hu W."/>
            <person name="Luo F."/>
            <person name="Yin M."/>
            <person name="Mo X."/>
            <person name="Sun C."/>
            <person name="Wu Q."/>
            <person name="Zhu B."/>
            <person name="Xiang M."/>
            <person name="Wang J."/>
            <person name="Wang Y."/>
            <person name="Zhang T."/>
            <person name="Xu B."/>
            <person name="Zheng H."/>
            <person name="Feng Z."/>
        </authorList>
    </citation>
    <scope>NUCLEOTIDE SEQUENCE [LARGE SCALE GENOMIC DNA]</scope>
    <source>
        <strain evidence="3">HuSjv2</strain>
        <tissue evidence="3">Worms</tissue>
    </source>
</reference>
<comment type="caution">
    <text evidence="3">The sequence shown here is derived from an EMBL/GenBank/DDBJ whole genome shotgun (WGS) entry which is preliminary data.</text>
</comment>
<feature type="compositionally biased region" description="Polar residues" evidence="1">
    <location>
        <begin position="242"/>
        <end position="251"/>
    </location>
</feature>
<keyword evidence="4" id="KW-1185">Reference proteome</keyword>
<gene>
    <name evidence="3" type="ORF">EWB00_006246</name>
</gene>
<evidence type="ECO:0000313" key="4">
    <source>
        <dbReference type="Proteomes" id="UP000311919"/>
    </source>
</evidence>
<dbReference type="Pfam" id="PF03370">
    <property type="entry name" value="CBM_21"/>
    <property type="match status" value="1"/>
</dbReference>
<name>A0A4Z2CZ37_SCHJA</name>
<dbReference type="STRING" id="6182.A0A4Z2CZ37"/>
<evidence type="ECO:0000313" key="3">
    <source>
        <dbReference type="EMBL" id="TNN09531.1"/>
    </source>
</evidence>
<dbReference type="GO" id="GO:0005979">
    <property type="term" value="P:regulation of glycogen biosynthetic process"/>
    <property type="evidence" value="ECO:0007669"/>
    <property type="project" value="TreeGrafter"/>
</dbReference>
<dbReference type="InterPro" id="IPR005036">
    <property type="entry name" value="CBM21_dom"/>
</dbReference>
<evidence type="ECO:0000256" key="1">
    <source>
        <dbReference type="SAM" id="MobiDB-lite"/>
    </source>
</evidence>
<protein>
    <submittedName>
        <fullName evidence="3">Protein phosphatase 1 regulatory subunit 3B</fullName>
    </submittedName>
</protein>
<dbReference type="OrthoDB" id="1881at2759"/>
<organism evidence="3 4">
    <name type="scientific">Schistosoma japonicum</name>
    <name type="common">Blood fluke</name>
    <dbReference type="NCBI Taxonomy" id="6182"/>
    <lineage>
        <taxon>Eukaryota</taxon>
        <taxon>Metazoa</taxon>
        <taxon>Spiralia</taxon>
        <taxon>Lophotrochozoa</taxon>
        <taxon>Platyhelminthes</taxon>
        <taxon>Trematoda</taxon>
        <taxon>Digenea</taxon>
        <taxon>Strigeidida</taxon>
        <taxon>Schistosomatoidea</taxon>
        <taxon>Schistosomatidae</taxon>
        <taxon>Schistosoma</taxon>
    </lineage>
</organism>